<dbReference type="InterPro" id="IPR039933">
    <property type="entry name" value="XRI1"/>
</dbReference>
<proteinExistence type="predicted"/>
<dbReference type="PANTHER" id="PTHR33385:SF4">
    <property type="entry name" value="PROTEIN XRI1"/>
    <property type="match status" value="1"/>
</dbReference>
<dbReference type="PANTHER" id="PTHR33385">
    <property type="entry name" value="PROTEIN XRI1"/>
    <property type="match status" value="1"/>
</dbReference>
<name>A0A8D6ZI45_MUSAM</name>
<accession>A0A8D6ZI45</accession>
<dbReference type="EMBL" id="HG996472">
    <property type="protein sequence ID" value="CAG1830217.1"/>
    <property type="molecule type" value="Genomic_DNA"/>
</dbReference>
<dbReference type="OrthoDB" id="1913204at2759"/>
<dbReference type="GO" id="GO:0007143">
    <property type="term" value="P:female meiotic nuclear division"/>
    <property type="evidence" value="ECO:0007669"/>
    <property type="project" value="InterPro"/>
</dbReference>
<evidence type="ECO:0000313" key="1">
    <source>
        <dbReference type="EMBL" id="CAG1830217.1"/>
    </source>
</evidence>
<gene>
    <name evidence="1" type="ORF">GSMUA_334710.1</name>
</gene>
<dbReference type="AlphaFoldDB" id="A0A8D6ZI45"/>
<organism evidence="1">
    <name type="scientific">Musa acuminata subsp. malaccensis</name>
    <name type="common">Wild banana</name>
    <name type="synonym">Musa malaccensis</name>
    <dbReference type="NCBI Taxonomy" id="214687"/>
    <lineage>
        <taxon>Eukaryota</taxon>
        <taxon>Viridiplantae</taxon>
        <taxon>Streptophyta</taxon>
        <taxon>Embryophyta</taxon>
        <taxon>Tracheophyta</taxon>
        <taxon>Spermatophyta</taxon>
        <taxon>Magnoliopsida</taxon>
        <taxon>Liliopsida</taxon>
        <taxon>Zingiberales</taxon>
        <taxon>Musaceae</taxon>
        <taxon>Musa</taxon>
    </lineage>
</organism>
<dbReference type="GO" id="GO:0007140">
    <property type="term" value="P:male meiotic nuclear division"/>
    <property type="evidence" value="ECO:0007669"/>
    <property type="project" value="InterPro"/>
</dbReference>
<reference evidence="1" key="1">
    <citation type="submission" date="2021-03" db="EMBL/GenBank/DDBJ databases">
        <authorList>
            <consortium name="Genoscope - CEA"/>
            <person name="William W."/>
        </authorList>
    </citation>
    <scope>NUCLEOTIDE SEQUENCE</scope>
    <source>
        <strain evidence="1">Doubled-haploid Pahang</strain>
    </source>
</reference>
<sequence>MVLLFDGTSRQRWFERRCMICSIGGSFRGWGFPVWFSDLGLLLPLIRPSCCGMWEWQGDEYSLQRNTRNAEFSHLFWDEVCQNEDDLLYMLDEHTPIKDCADLGHQVSDVGDETTKGLEECKDSNQLKRRRTLQFTTDTNEAANDQMTSTVFKSKLMESSMMEDGISESLECTTQWTLGFSDDRSAINSDGLDQSSDGWLVDYLNESETHYSPDEKNNIVAFNQQVDISEFYHDSPAMETDMVPETPAPAHLKFFNGVLGKMSYIKGPKKLTTSIAYPFALIKPCGVHGDVTLKDINQRILAPLPSKSKLKKDEDPSISYPTSAFSGKPVVVKTKIRTEGGQGSITIMRTKG</sequence>
<protein>
    <submittedName>
        <fullName evidence="1">(wild Malaysian banana) hypothetical protein</fullName>
    </submittedName>
</protein>